<keyword evidence="4" id="KW-1185">Reference proteome</keyword>
<keyword evidence="1 2" id="KW-0175">Coiled coil</keyword>
<dbReference type="PANTHER" id="PTHR13664:SF0">
    <property type="entry name" value="BECLIN 1-ASSOCIATED AUTOPHAGY-RELATED KEY REGULATOR"/>
    <property type="match status" value="1"/>
</dbReference>
<protein>
    <recommendedName>
        <fullName evidence="5">Beclin 1-associated autophagy-related key regulator</fullName>
    </recommendedName>
</protein>
<evidence type="ECO:0000313" key="4">
    <source>
        <dbReference type="Proteomes" id="UP001566132"/>
    </source>
</evidence>
<gene>
    <name evidence="3" type="ORF">ABEB36_003223</name>
</gene>
<dbReference type="AlphaFoldDB" id="A0ABD1F8V1"/>
<organism evidence="3 4">
    <name type="scientific">Hypothenemus hampei</name>
    <name type="common">Coffee berry borer</name>
    <dbReference type="NCBI Taxonomy" id="57062"/>
    <lineage>
        <taxon>Eukaryota</taxon>
        <taxon>Metazoa</taxon>
        <taxon>Ecdysozoa</taxon>
        <taxon>Arthropoda</taxon>
        <taxon>Hexapoda</taxon>
        <taxon>Insecta</taxon>
        <taxon>Pterygota</taxon>
        <taxon>Neoptera</taxon>
        <taxon>Endopterygota</taxon>
        <taxon>Coleoptera</taxon>
        <taxon>Polyphaga</taxon>
        <taxon>Cucujiformia</taxon>
        <taxon>Curculionidae</taxon>
        <taxon>Scolytinae</taxon>
        <taxon>Hypothenemus</taxon>
    </lineage>
</organism>
<evidence type="ECO:0000256" key="2">
    <source>
        <dbReference type="SAM" id="Coils"/>
    </source>
</evidence>
<dbReference type="Proteomes" id="UP001566132">
    <property type="component" value="Unassembled WGS sequence"/>
</dbReference>
<feature type="coiled-coil region" evidence="2">
    <location>
        <begin position="123"/>
        <end position="150"/>
    </location>
</feature>
<dbReference type="GO" id="GO:0005737">
    <property type="term" value="C:cytoplasm"/>
    <property type="evidence" value="ECO:0007669"/>
    <property type="project" value="UniProtKB-ARBA"/>
</dbReference>
<dbReference type="InterPro" id="IPR018791">
    <property type="entry name" value="UV_resistance/autophagy_Atg14"/>
</dbReference>
<dbReference type="GO" id="GO:0032991">
    <property type="term" value="C:protein-containing complex"/>
    <property type="evidence" value="ECO:0007669"/>
    <property type="project" value="UniProtKB-ARBA"/>
</dbReference>
<accession>A0ABD1F8V1</accession>
<reference evidence="3 4" key="1">
    <citation type="submission" date="2024-05" db="EMBL/GenBank/DDBJ databases">
        <title>Genetic variation in Jamaican populations of the coffee berry borer (Hypothenemus hampei).</title>
        <authorList>
            <person name="Errbii M."/>
            <person name="Myrie A."/>
        </authorList>
    </citation>
    <scope>NUCLEOTIDE SEQUENCE [LARGE SCALE GENOMIC DNA]</scope>
    <source>
        <strain evidence="3">JA-Hopewell-2020-01-JO</strain>
        <tissue evidence="3">Whole body</tissue>
    </source>
</reference>
<evidence type="ECO:0000256" key="1">
    <source>
        <dbReference type="ARBA" id="ARBA00023054"/>
    </source>
</evidence>
<dbReference type="EMBL" id="JBDJPC010000002">
    <property type="protein sequence ID" value="KAL1513883.1"/>
    <property type="molecule type" value="Genomic_DNA"/>
</dbReference>
<sequence length="470" mass="52925">MTTISSEDSNTAPRIFHISPNEHVSSFVSSNSSDSSNVRHCPLCKKFKKVFYCKDCIYLGHISNTRNNESLSGIKENLEELIRNKENYESSCLKILKSLQDYDILRTKVRQGKERTRIIRLALEEKRQKRQVLKQRLADLKAKNQGSANKTKAYKTKSEALGDCVSKKLEEVSSVKSKLQDTYVQVRKFSRLRVDQLFKYIFPITEVKPTVEMESSGDSTVKELAEASQTNYLKDMWVYTDYSNETQFSVVAPCLPGSGNYYNYNLWAHNRDGMYTSVDTDVVEINPALTISGALTYTTQLVNVLAFLLNVRLPYKLSYSEFSSICLKERQFSKRVARLNANILYLCISQKIDSSVLSPTLTIHNILKFRDHESADLGNQNHVEINDSHANAFENAISSDLKSAEDSDSDEGDSFTVEWEAVPHVECPEALPGPVQSSVINPQQASSMAGGLMNSAVASVTSFWRGFTGR</sequence>
<evidence type="ECO:0008006" key="5">
    <source>
        <dbReference type="Google" id="ProtNLM"/>
    </source>
</evidence>
<dbReference type="PANTHER" id="PTHR13664">
    <property type="entry name" value="BECLIN 1-ASSOCIATED AUTOPHAGY-RELATED KEY REGULATOR"/>
    <property type="match status" value="1"/>
</dbReference>
<name>A0ABD1F8V1_HYPHA</name>
<evidence type="ECO:0000313" key="3">
    <source>
        <dbReference type="EMBL" id="KAL1513883.1"/>
    </source>
</evidence>
<dbReference type="Pfam" id="PF10186">
    <property type="entry name" value="ATG14"/>
    <property type="match status" value="1"/>
</dbReference>
<comment type="caution">
    <text evidence="3">The sequence shown here is derived from an EMBL/GenBank/DDBJ whole genome shotgun (WGS) entry which is preliminary data.</text>
</comment>
<proteinExistence type="predicted"/>